<dbReference type="Proteomes" id="UP000179209">
    <property type="component" value="Unassembled WGS sequence"/>
</dbReference>
<proteinExistence type="predicted"/>
<accession>A0A1F6B1X2</accession>
<reference evidence="1 2" key="1">
    <citation type="journal article" date="2016" name="Nat. Commun.">
        <title>Thousands of microbial genomes shed light on interconnected biogeochemical processes in an aquifer system.</title>
        <authorList>
            <person name="Anantharaman K."/>
            <person name="Brown C.T."/>
            <person name="Hug L.A."/>
            <person name="Sharon I."/>
            <person name="Castelle C.J."/>
            <person name="Probst A.J."/>
            <person name="Thomas B.C."/>
            <person name="Singh A."/>
            <person name="Wilkins M.J."/>
            <person name="Karaoz U."/>
            <person name="Brodie E.L."/>
            <person name="Williams K.H."/>
            <person name="Hubbard S.S."/>
            <person name="Banfield J.F."/>
        </authorList>
    </citation>
    <scope>NUCLEOTIDE SEQUENCE [LARGE SCALE GENOMIC DNA]</scope>
</reference>
<dbReference type="EMBL" id="MFKA01000096">
    <property type="protein sequence ID" value="OGG30931.1"/>
    <property type="molecule type" value="Genomic_DNA"/>
</dbReference>
<organism evidence="1 2">
    <name type="scientific">Candidatus Gottesmanbacteria bacterium RIFCSPLOWO2_02_FULL_38_8</name>
    <dbReference type="NCBI Taxonomy" id="1798397"/>
    <lineage>
        <taxon>Bacteria</taxon>
        <taxon>Candidatus Gottesmaniibacteriota</taxon>
    </lineage>
</organism>
<dbReference type="Gene3D" id="3.40.50.300">
    <property type="entry name" value="P-loop containing nucleotide triphosphate hydrolases"/>
    <property type="match status" value="1"/>
</dbReference>
<gene>
    <name evidence="1" type="ORF">A3I51_01020</name>
</gene>
<evidence type="ECO:0008006" key="3">
    <source>
        <dbReference type="Google" id="ProtNLM"/>
    </source>
</evidence>
<dbReference type="AlphaFoldDB" id="A0A1F6B1X2"/>
<dbReference type="InterPro" id="IPR027417">
    <property type="entry name" value="P-loop_NTPase"/>
</dbReference>
<dbReference type="SUPFAM" id="SSF52540">
    <property type="entry name" value="P-loop containing nucleoside triphosphate hydrolases"/>
    <property type="match status" value="1"/>
</dbReference>
<sequence length="186" mass="21988">MKLILIDGGPAQGKNTLGTLLVENFRKQGNKTILMDLDSYVEEINPSWIWKYKRLEENDQLKARENFAKDINKYLQENYIIFIIGERFLTKKDVVVFCSRLKITYPVYLYHLSIPISLQKERLHNRGPHSLIDIEKDQKERDEIKIWPGYVYQNINSPEIDAKNLMKLIQIGQGIIEITNYQQNRF</sequence>
<evidence type="ECO:0000313" key="2">
    <source>
        <dbReference type="Proteomes" id="UP000179209"/>
    </source>
</evidence>
<name>A0A1F6B1X2_9BACT</name>
<evidence type="ECO:0000313" key="1">
    <source>
        <dbReference type="EMBL" id="OGG30931.1"/>
    </source>
</evidence>
<protein>
    <recommendedName>
        <fullName evidence="3">UDP-N-acetylglucosamine kinase</fullName>
    </recommendedName>
</protein>
<comment type="caution">
    <text evidence="1">The sequence shown here is derived from an EMBL/GenBank/DDBJ whole genome shotgun (WGS) entry which is preliminary data.</text>
</comment>